<evidence type="ECO:0000256" key="1">
    <source>
        <dbReference type="SAM" id="MobiDB-lite"/>
    </source>
</evidence>
<sequence>MKYLVGYKERGIFANARRGKTESLIDDVEERRGTRRLLEILPAEDVFPDGVKHVRRRRETQTYEKDEQRVDVPGERGNAADGYVSRSNYGIKTPNSQHKTSHK</sequence>
<organism evidence="2 3">
    <name type="scientific">Liparis tanakae</name>
    <name type="common">Tanaka's snailfish</name>
    <dbReference type="NCBI Taxonomy" id="230148"/>
    <lineage>
        <taxon>Eukaryota</taxon>
        <taxon>Metazoa</taxon>
        <taxon>Chordata</taxon>
        <taxon>Craniata</taxon>
        <taxon>Vertebrata</taxon>
        <taxon>Euteleostomi</taxon>
        <taxon>Actinopterygii</taxon>
        <taxon>Neopterygii</taxon>
        <taxon>Teleostei</taxon>
        <taxon>Neoteleostei</taxon>
        <taxon>Acanthomorphata</taxon>
        <taxon>Eupercaria</taxon>
        <taxon>Perciformes</taxon>
        <taxon>Cottioidei</taxon>
        <taxon>Cottales</taxon>
        <taxon>Liparidae</taxon>
        <taxon>Liparis</taxon>
    </lineage>
</organism>
<keyword evidence="3" id="KW-1185">Reference proteome</keyword>
<name>A0A4Z2FGD1_9TELE</name>
<reference evidence="2 3" key="1">
    <citation type="submission" date="2019-03" db="EMBL/GenBank/DDBJ databases">
        <title>First draft genome of Liparis tanakae, snailfish: a comprehensive survey of snailfish specific genes.</title>
        <authorList>
            <person name="Kim W."/>
            <person name="Song I."/>
            <person name="Jeong J.-H."/>
            <person name="Kim D."/>
            <person name="Kim S."/>
            <person name="Ryu S."/>
            <person name="Song J.Y."/>
            <person name="Lee S.K."/>
        </authorList>
    </citation>
    <scope>NUCLEOTIDE SEQUENCE [LARGE SCALE GENOMIC DNA]</scope>
    <source>
        <tissue evidence="2">Muscle</tissue>
    </source>
</reference>
<feature type="region of interest" description="Disordered" evidence="1">
    <location>
        <begin position="57"/>
        <end position="103"/>
    </location>
</feature>
<dbReference type="EMBL" id="SRLO01001207">
    <property type="protein sequence ID" value="TNN40228.1"/>
    <property type="molecule type" value="Genomic_DNA"/>
</dbReference>
<gene>
    <name evidence="2" type="ORF">EYF80_049602</name>
</gene>
<dbReference type="OrthoDB" id="8785046at2759"/>
<dbReference type="Proteomes" id="UP000314294">
    <property type="component" value="Unassembled WGS sequence"/>
</dbReference>
<evidence type="ECO:0000313" key="3">
    <source>
        <dbReference type="Proteomes" id="UP000314294"/>
    </source>
</evidence>
<feature type="compositionally biased region" description="Basic and acidic residues" evidence="1">
    <location>
        <begin position="59"/>
        <end position="74"/>
    </location>
</feature>
<evidence type="ECO:0000313" key="2">
    <source>
        <dbReference type="EMBL" id="TNN40228.1"/>
    </source>
</evidence>
<feature type="compositionally biased region" description="Polar residues" evidence="1">
    <location>
        <begin position="85"/>
        <end position="103"/>
    </location>
</feature>
<dbReference type="AlphaFoldDB" id="A0A4Z2FGD1"/>
<accession>A0A4Z2FGD1</accession>
<proteinExistence type="predicted"/>
<protein>
    <submittedName>
        <fullName evidence="2">Uncharacterized protein</fullName>
    </submittedName>
</protein>
<comment type="caution">
    <text evidence="2">The sequence shown here is derived from an EMBL/GenBank/DDBJ whole genome shotgun (WGS) entry which is preliminary data.</text>
</comment>